<evidence type="ECO:0000259" key="5">
    <source>
        <dbReference type="Pfam" id="PF22725"/>
    </source>
</evidence>
<keyword evidence="7" id="KW-1185">Reference proteome</keyword>
<sequence length="355" mass="37809">MSVPVLPQPQLPDPRTGPSLRWAILGSGWIAAQFVRSLREHTNQRVVAVGSRSLARAEAFAAEHGIAHAYGSYEELVASDIDVVYVATGHLDHFAHAALALEAGRPVLVEKPMTPRLAETRALAALARARGLFAMEAVWTVTLPRYAVIRQILEQGMLGDVVEVQANLGERLVDHHRAMDPAQGGGVMNDLGSYTLMFANEIIPGLRVRAAHGRRHALPGAAGPGAIGEFHALLGDDGDRLATVSASMLADTPTTAYVAGTEATLILEAPFYQPGPVVVRFHGDAARTGVPAGTELRVDEPALAHDQLFWEALEVARCIDAGLTESPLRPLDRSIETIALVEEARAAMGDPLPAA</sequence>
<organism evidence="6 7">
    <name type="scientific">Leucobacter allii</name>
    <dbReference type="NCBI Taxonomy" id="2932247"/>
    <lineage>
        <taxon>Bacteria</taxon>
        <taxon>Bacillati</taxon>
        <taxon>Actinomycetota</taxon>
        <taxon>Actinomycetes</taxon>
        <taxon>Micrococcales</taxon>
        <taxon>Microbacteriaceae</taxon>
        <taxon>Leucobacter</taxon>
    </lineage>
</organism>
<protein>
    <submittedName>
        <fullName evidence="6">Gfo/Idh/MocA family oxidoreductase</fullName>
    </submittedName>
</protein>
<evidence type="ECO:0000313" key="6">
    <source>
        <dbReference type="EMBL" id="UOQ56943.1"/>
    </source>
</evidence>
<proteinExistence type="inferred from homology"/>
<dbReference type="PANTHER" id="PTHR22604">
    <property type="entry name" value="OXIDOREDUCTASES"/>
    <property type="match status" value="1"/>
</dbReference>
<evidence type="ECO:0000256" key="1">
    <source>
        <dbReference type="ARBA" id="ARBA00010928"/>
    </source>
</evidence>
<evidence type="ECO:0000259" key="4">
    <source>
        <dbReference type="Pfam" id="PF01408"/>
    </source>
</evidence>
<dbReference type="Pfam" id="PF01408">
    <property type="entry name" value="GFO_IDH_MocA"/>
    <property type="match status" value="1"/>
</dbReference>
<keyword evidence="3" id="KW-0520">NAD</keyword>
<dbReference type="Gene3D" id="3.30.360.10">
    <property type="entry name" value="Dihydrodipicolinate Reductase, domain 2"/>
    <property type="match status" value="1"/>
</dbReference>
<gene>
    <name evidence="6" type="ORF">MUN78_14935</name>
</gene>
<dbReference type="Pfam" id="PF22725">
    <property type="entry name" value="GFO_IDH_MocA_C3"/>
    <property type="match status" value="1"/>
</dbReference>
<dbReference type="InterPro" id="IPR000683">
    <property type="entry name" value="Gfo/Idh/MocA-like_OxRdtase_N"/>
</dbReference>
<feature type="domain" description="Gfo/Idh/MocA-like oxidoreductase N-terminal" evidence="4">
    <location>
        <begin position="20"/>
        <end position="134"/>
    </location>
</feature>
<dbReference type="InterPro" id="IPR050984">
    <property type="entry name" value="Gfo/Idh/MocA_domain"/>
</dbReference>
<dbReference type="RefSeq" id="WP_244727497.1">
    <property type="nucleotide sequence ID" value="NZ_CP095045.1"/>
</dbReference>
<dbReference type="PANTHER" id="PTHR22604:SF105">
    <property type="entry name" value="TRANS-1,2-DIHYDROBENZENE-1,2-DIOL DEHYDROGENASE"/>
    <property type="match status" value="1"/>
</dbReference>
<dbReference type="Proteomes" id="UP000831786">
    <property type="component" value="Chromosome"/>
</dbReference>
<dbReference type="InterPro" id="IPR055170">
    <property type="entry name" value="GFO_IDH_MocA-like_dom"/>
</dbReference>
<evidence type="ECO:0000256" key="2">
    <source>
        <dbReference type="ARBA" id="ARBA00023002"/>
    </source>
</evidence>
<dbReference type="Gene3D" id="3.40.50.720">
    <property type="entry name" value="NAD(P)-binding Rossmann-like Domain"/>
    <property type="match status" value="1"/>
</dbReference>
<dbReference type="SUPFAM" id="SSF55347">
    <property type="entry name" value="Glyceraldehyde-3-phosphate dehydrogenase-like, C-terminal domain"/>
    <property type="match status" value="1"/>
</dbReference>
<feature type="domain" description="GFO/IDH/MocA-like oxidoreductase" evidence="5">
    <location>
        <begin position="147"/>
        <end position="265"/>
    </location>
</feature>
<evidence type="ECO:0000256" key="3">
    <source>
        <dbReference type="ARBA" id="ARBA00023027"/>
    </source>
</evidence>
<comment type="similarity">
    <text evidence="1">Belongs to the Gfo/Idh/MocA family.</text>
</comment>
<keyword evidence="2" id="KW-0560">Oxidoreductase</keyword>
<accession>A0ABY4FKY7</accession>
<dbReference type="EMBL" id="CP095045">
    <property type="protein sequence ID" value="UOQ56943.1"/>
    <property type="molecule type" value="Genomic_DNA"/>
</dbReference>
<reference evidence="6 7" key="1">
    <citation type="submission" date="2022-04" db="EMBL/GenBank/DDBJ databases">
        <title>Leucobacter sp. isolated from rhizosphere of garlic.</title>
        <authorList>
            <person name="Won M."/>
            <person name="Lee C.-M."/>
            <person name="Woen H.-Y."/>
            <person name="Kwon S.-W."/>
        </authorList>
    </citation>
    <scope>NUCLEOTIDE SEQUENCE [LARGE SCALE GENOMIC DNA]</scope>
    <source>
        <strain evidence="6 7">H21R-40</strain>
    </source>
</reference>
<dbReference type="InterPro" id="IPR036291">
    <property type="entry name" value="NAD(P)-bd_dom_sf"/>
</dbReference>
<name>A0ABY4FKY7_9MICO</name>
<evidence type="ECO:0000313" key="7">
    <source>
        <dbReference type="Proteomes" id="UP000831786"/>
    </source>
</evidence>
<dbReference type="SUPFAM" id="SSF51735">
    <property type="entry name" value="NAD(P)-binding Rossmann-fold domains"/>
    <property type="match status" value="1"/>
</dbReference>